<name>A0A839T6Y5_AZOMA</name>
<dbReference type="Proteomes" id="UP000549250">
    <property type="component" value="Unassembled WGS sequence"/>
</dbReference>
<dbReference type="Pfam" id="PF14348">
    <property type="entry name" value="DtrJ-like"/>
    <property type="match status" value="1"/>
</dbReference>
<keyword evidence="3" id="KW-1185">Reference proteome</keyword>
<dbReference type="AlphaFoldDB" id="A0A839T6Y5"/>
<feature type="transmembrane region" description="Helical" evidence="1">
    <location>
        <begin position="160"/>
        <end position="180"/>
    </location>
</feature>
<comment type="caution">
    <text evidence="2">The sequence shown here is derived from an EMBL/GenBank/DDBJ whole genome shotgun (WGS) entry which is preliminary data.</text>
</comment>
<keyword evidence="1" id="KW-0472">Membrane</keyword>
<dbReference type="InterPro" id="IPR022266">
    <property type="entry name" value="DtrJ-like"/>
</dbReference>
<dbReference type="RefSeq" id="WP_183168108.1">
    <property type="nucleotide sequence ID" value="NZ_JACHXI010000030.1"/>
</dbReference>
<evidence type="ECO:0000256" key="1">
    <source>
        <dbReference type="SAM" id="Phobius"/>
    </source>
</evidence>
<evidence type="ECO:0008006" key="4">
    <source>
        <dbReference type="Google" id="ProtNLM"/>
    </source>
</evidence>
<feature type="transmembrane region" description="Helical" evidence="1">
    <location>
        <begin position="114"/>
        <end position="139"/>
    </location>
</feature>
<proteinExistence type="predicted"/>
<organism evidence="2 3">
    <name type="scientific">Azomonas macrocytogenes</name>
    <name type="common">Azotobacter macrocytogenes</name>
    <dbReference type="NCBI Taxonomy" id="69962"/>
    <lineage>
        <taxon>Bacteria</taxon>
        <taxon>Pseudomonadati</taxon>
        <taxon>Pseudomonadota</taxon>
        <taxon>Gammaproteobacteria</taxon>
        <taxon>Pseudomonadales</taxon>
        <taxon>Pseudomonadaceae</taxon>
        <taxon>Azomonas</taxon>
    </lineage>
</organism>
<sequence>MNKPFWLVAFLLCLEIVLIMVLLPGDVVQQAIHKEAGYVEHTLGAEAQGMLMEKANQWHQSLLFDSGVYDSLYYTLIPTEKQREASGSIKTMGSGWFRVVENRLEALSLVVYQLLARFALVLTWAPYMLLLLIPALYDGYMTWQIKRTNFAYVSPVIHRYSVRGALILVGVMAIGFFLPVAIDPTIIPLVLMVVCILMGLATGNMQKRI</sequence>
<evidence type="ECO:0000313" key="2">
    <source>
        <dbReference type="EMBL" id="MBB3105241.1"/>
    </source>
</evidence>
<gene>
    <name evidence="2" type="ORF">FHR87_003676</name>
</gene>
<feature type="transmembrane region" description="Helical" evidence="1">
    <location>
        <begin position="186"/>
        <end position="205"/>
    </location>
</feature>
<evidence type="ECO:0000313" key="3">
    <source>
        <dbReference type="Proteomes" id="UP000549250"/>
    </source>
</evidence>
<reference evidence="2 3" key="1">
    <citation type="submission" date="2020-08" db="EMBL/GenBank/DDBJ databases">
        <title>Genomic Encyclopedia of Type Strains, Phase III (KMG-III): the genomes of soil and plant-associated and newly described type strains.</title>
        <authorList>
            <person name="Whitman W."/>
        </authorList>
    </citation>
    <scope>NUCLEOTIDE SEQUENCE [LARGE SCALE GENOMIC DNA]</scope>
    <source>
        <strain evidence="2 3">CECT 4462</strain>
    </source>
</reference>
<keyword evidence="1" id="KW-0812">Transmembrane</keyword>
<feature type="transmembrane region" description="Helical" evidence="1">
    <location>
        <begin position="5"/>
        <end position="23"/>
    </location>
</feature>
<dbReference type="EMBL" id="JACHXI010000030">
    <property type="protein sequence ID" value="MBB3105241.1"/>
    <property type="molecule type" value="Genomic_DNA"/>
</dbReference>
<keyword evidence="1" id="KW-1133">Transmembrane helix</keyword>
<accession>A0A839T6Y5</accession>
<protein>
    <recommendedName>
        <fullName evidence="4">DUF4400 domain-containing protein</fullName>
    </recommendedName>
</protein>